<protein>
    <recommendedName>
        <fullName evidence="4">RING-type E3 ubiquitin transferase</fullName>
        <ecNumber evidence="4">2.3.2.27</ecNumber>
    </recommendedName>
</protein>
<evidence type="ECO:0000256" key="4">
    <source>
        <dbReference type="ARBA" id="ARBA00012483"/>
    </source>
</evidence>
<reference evidence="15 16" key="1">
    <citation type="journal article" date="2022" name="bioRxiv">
        <title>Genomics of Preaxostyla Flagellates Illuminates Evolutionary Transitions and the Path Towards Mitochondrial Loss.</title>
        <authorList>
            <person name="Novak L.V.F."/>
            <person name="Treitli S.C."/>
            <person name="Pyrih J."/>
            <person name="Halakuc P."/>
            <person name="Pipaliya S.V."/>
            <person name="Vacek V."/>
            <person name="Brzon O."/>
            <person name="Soukal P."/>
            <person name="Eme L."/>
            <person name="Dacks J.B."/>
            <person name="Karnkowska A."/>
            <person name="Elias M."/>
            <person name="Hampl V."/>
        </authorList>
    </citation>
    <scope>NUCLEOTIDE SEQUENCE [LARGE SCALE GENOMIC DNA]</scope>
    <source>
        <strain evidence="15">NAU3</strain>
        <tissue evidence="15">Gut</tissue>
    </source>
</reference>
<dbReference type="SMART" id="SM00184">
    <property type="entry name" value="RING"/>
    <property type="match status" value="1"/>
</dbReference>
<keyword evidence="9" id="KW-0862">Zinc</keyword>
<evidence type="ECO:0000256" key="9">
    <source>
        <dbReference type="ARBA" id="ARBA00022833"/>
    </source>
</evidence>
<dbReference type="InterPro" id="IPR045103">
    <property type="entry name" value="RNF5/RNF185-like"/>
</dbReference>
<keyword evidence="5 15" id="KW-0808">Transferase</keyword>
<dbReference type="EMBL" id="JARBJD010000001">
    <property type="protein sequence ID" value="KAK2964715.1"/>
    <property type="molecule type" value="Genomic_DNA"/>
</dbReference>
<evidence type="ECO:0000256" key="11">
    <source>
        <dbReference type="PROSITE-ProRule" id="PRU00175"/>
    </source>
</evidence>
<evidence type="ECO:0000256" key="13">
    <source>
        <dbReference type="SAM" id="Phobius"/>
    </source>
</evidence>
<keyword evidence="10 13" id="KW-0472">Membrane</keyword>
<dbReference type="SUPFAM" id="SSF57850">
    <property type="entry name" value="RING/U-box"/>
    <property type="match status" value="1"/>
</dbReference>
<dbReference type="PROSITE" id="PS50089">
    <property type="entry name" value="ZF_RING_2"/>
    <property type="match status" value="1"/>
</dbReference>
<evidence type="ECO:0000256" key="2">
    <source>
        <dbReference type="ARBA" id="ARBA00004308"/>
    </source>
</evidence>
<dbReference type="InterPro" id="IPR013083">
    <property type="entry name" value="Znf_RING/FYVE/PHD"/>
</dbReference>
<evidence type="ECO:0000256" key="8">
    <source>
        <dbReference type="ARBA" id="ARBA00022786"/>
    </source>
</evidence>
<evidence type="ECO:0000313" key="15">
    <source>
        <dbReference type="EMBL" id="KAK2964715.1"/>
    </source>
</evidence>
<evidence type="ECO:0000256" key="7">
    <source>
        <dbReference type="ARBA" id="ARBA00022771"/>
    </source>
</evidence>
<keyword evidence="16" id="KW-1185">Reference proteome</keyword>
<evidence type="ECO:0000256" key="1">
    <source>
        <dbReference type="ARBA" id="ARBA00000900"/>
    </source>
</evidence>
<evidence type="ECO:0000256" key="10">
    <source>
        <dbReference type="ARBA" id="ARBA00023136"/>
    </source>
</evidence>
<organism evidence="15 16">
    <name type="scientific">Blattamonas nauphoetae</name>
    <dbReference type="NCBI Taxonomy" id="2049346"/>
    <lineage>
        <taxon>Eukaryota</taxon>
        <taxon>Metamonada</taxon>
        <taxon>Preaxostyla</taxon>
        <taxon>Oxymonadida</taxon>
        <taxon>Blattamonas</taxon>
    </lineage>
</organism>
<evidence type="ECO:0000256" key="5">
    <source>
        <dbReference type="ARBA" id="ARBA00022679"/>
    </source>
</evidence>
<proteinExistence type="predicted"/>
<dbReference type="PROSITE" id="PS00518">
    <property type="entry name" value="ZF_RING_1"/>
    <property type="match status" value="1"/>
</dbReference>
<dbReference type="InterPro" id="IPR017907">
    <property type="entry name" value="Znf_RING_CS"/>
</dbReference>
<dbReference type="InterPro" id="IPR001841">
    <property type="entry name" value="Znf_RING"/>
</dbReference>
<keyword evidence="8" id="KW-0833">Ubl conjugation pathway</keyword>
<keyword evidence="7 11" id="KW-0863">Zinc-finger</keyword>
<name>A0ABQ9YM48_9EUKA</name>
<dbReference type="GO" id="GO:0061630">
    <property type="term" value="F:ubiquitin protein ligase activity"/>
    <property type="evidence" value="ECO:0007669"/>
    <property type="project" value="UniProtKB-EC"/>
</dbReference>
<evidence type="ECO:0000259" key="14">
    <source>
        <dbReference type="PROSITE" id="PS50089"/>
    </source>
</evidence>
<comment type="catalytic activity">
    <reaction evidence="1">
        <text>S-ubiquitinyl-[E2 ubiquitin-conjugating enzyme]-L-cysteine + [acceptor protein]-L-lysine = [E2 ubiquitin-conjugating enzyme]-L-cysteine + N(6)-ubiquitinyl-[acceptor protein]-L-lysine.</text>
        <dbReference type="EC" id="2.3.2.27"/>
    </reaction>
</comment>
<evidence type="ECO:0000256" key="3">
    <source>
        <dbReference type="ARBA" id="ARBA00004906"/>
    </source>
</evidence>
<evidence type="ECO:0000256" key="6">
    <source>
        <dbReference type="ARBA" id="ARBA00022723"/>
    </source>
</evidence>
<keyword evidence="13" id="KW-1133">Transmembrane helix</keyword>
<dbReference type="PANTHER" id="PTHR12313">
    <property type="entry name" value="E3 UBIQUITIN-PROTEIN LIGASE RNF5-RELATED"/>
    <property type="match status" value="1"/>
</dbReference>
<comment type="subcellular location">
    <subcellularLocation>
        <location evidence="2">Endomembrane system</location>
    </subcellularLocation>
</comment>
<comment type="pathway">
    <text evidence="3">Protein modification; protein ubiquitination.</text>
</comment>
<evidence type="ECO:0000256" key="12">
    <source>
        <dbReference type="SAM" id="MobiDB-lite"/>
    </source>
</evidence>
<accession>A0ABQ9YM48</accession>
<keyword evidence="6" id="KW-0479">Metal-binding</keyword>
<gene>
    <name evidence="15" type="ORF">BLNAU_15</name>
</gene>
<feature type="region of interest" description="Disordered" evidence="12">
    <location>
        <begin position="73"/>
        <end position="99"/>
    </location>
</feature>
<keyword evidence="15" id="KW-0012">Acyltransferase</keyword>
<comment type="caution">
    <text evidence="15">The sequence shown here is derived from an EMBL/GenBank/DDBJ whole genome shotgun (WGS) entry which is preliminary data.</text>
</comment>
<keyword evidence="13" id="KW-0812">Transmembrane</keyword>
<sequence>MSEPSSLNSSLSQSQSAECRICMGRLTQPVLTPCGHMFCWPCIFRWFNQSQTCPMCFAPCSVTDVIPYYDGRTTDVEPGIPPRPSPTQSPRQARNRPLTADSTTVFMGPSLSLSWYGLTFKPCPIEDVYPGYIPPDEDEKKEIDKMVRNEHLKDIFVTLFIIGLVLIFLRKR</sequence>
<evidence type="ECO:0000313" key="16">
    <source>
        <dbReference type="Proteomes" id="UP001281761"/>
    </source>
</evidence>
<dbReference type="EC" id="2.3.2.27" evidence="4"/>
<feature type="domain" description="RING-type" evidence="14">
    <location>
        <begin position="19"/>
        <end position="56"/>
    </location>
</feature>
<dbReference type="Pfam" id="PF13923">
    <property type="entry name" value="zf-C3HC4_2"/>
    <property type="match status" value="1"/>
</dbReference>
<dbReference type="Gene3D" id="3.30.40.10">
    <property type="entry name" value="Zinc/RING finger domain, C3HC4 (zinc finger)"/>
    <property type="match status" value="1"/>
</dbReference>
<dbReference type="Proteomes" id="UP001281761">
    <property type="component" value="Unassembled WGS sequence"/>
</dbReference>
<feature type="transmembrane region" description="Helical" evidence="13">
    <location>
        <begin position="151"/>
        <end position="169"/>
    </location>
</feature>